<comment type="caution">
    <text evidence="3">The sequence shown here is derived from an EMBL/GenBank/DDBJ whole genome shotgun (WGS) entry which is preliminary data.</text>
</comment>
<feature type="compositionally biased region" description="Low complexity" evidence="1">
    <location>
        <begin position="101"/>
        <end position="110"/>
    </location>
</feature>
<proteinExistence type="predicted"/>
<name>A0A919VWR5_9ACTN</name>
<evidence type="ECO:0000256" key="2">
    <source>
        <dbReference type="SAM" id="Phobius"/>
    </source>
</evidence>
<reference evidence="3" key="1">
    <citation type="submission" date="2021-03" db="EMBL/GenBank/DDBJ databases">
        <title>Whole genome shotgun sequence of Actinoplanes consettensis NBRC 14913.</title>
        <authorList>
            <person name="Komaki H."/>
            <person name="Tamura T."/>
        </authorList>
    </citation>
    <scope>NUCLEOTIDE SEQUENCE</scope>
    <source>
        <strain evidence="3">NBRC 14913</strain>
    </source>
</reference>
<evidence type="ECO:0000313" key="4">
    <source>
        <dbReference type="Proteomes" id="UP000680865"/>
    </source>
</evidence>
<keyword evidence="2" id="KW-0812">Transmembrane</keyword>
<feature type="region of interest" description="Disordered" evidence="1">
    <location>
        <begin position="101"/>
        <end position="129"/>
    </location>
</feature>
<keyword evidence="4" id="KW-1185">Reference proteome</keyword>
<protein>
    <submittedName>
        <fullName evidence="3">Uncharacterized protein</fullName>
    </submittedName>
</protein>
<dbReference type="Proteomes" id="UP000680865">
    <property type="component" value="Unassembled WGS sequence"/>
</dbReference>
<evidence type="ECO:0000313" key="3">
    <source>
        <dbReference type="EMBL" id="GIM83102.1"/>
    </source>
</evidence>
<dbReference type="AlphaFoldDB" id="A0A919VWR5"/>
<keyword evidence="2" id="KW-0472">Membrane</keyword>
<feature type="transmembrane region" description="Helical" evidence="2">
    <location>
        <begin position="57"/>
        <end position="74"/>
    </location>
</feature>
<dbReference type="EMBL" id="BOQP01000052">
    <property type="protein sequence ID" value="GIM83102.1"/>
    <property type="molecule type" value="Genomic_DNA"/>
</dbReference>
<feature type="transmembrane region" description="Helical" evidence="2">
    <location>
        <begin position="20"/>
        <end position="37"/>
    </location>
</feature>
<keyword evidence="2" id="KW-1133">Transmembrane helix</keyword>
<evidence type="ECO:0000256" key="1">
    <source>
        <dbReference type="SAM" id="MobiDB-lite"/>
    </source>
</evidence>
<accession>A0A919VWR5</accession>
<organism evidence="3 4">
    <name type="scientific">Winogradskya consettensis</name>
    <dbReference type="NCBI Taxonomy" id="113560"/>
    <lineage>
        <taxon>Bacteria</taxon>
        <taxon>Bacillati</taxon>
        <taxon>Actinomycetota</taxon>
        <taxon>Actinomycetes</taxon>
        <taxon>Micromonosporales</taxon>
        <taxon>Micromonosporaceae</taxon>
        <taxon>Winogradskya</taxon>
    </lineage>
</organism>
<dbReference type="RefSeq" id="WP_213002818.1">
    <property type="nucleotide sequence ID" value="NZ_BAAATW010000006.1"/>
</dbReference>
<gene>
    <name evidence="3" type="ORF">Aco04nite_84950</name>
</gene>
<sequence length="266" mass="27958">MLSRFVDDTVTPTRHWSIPAWNAILVAGLLLSLNNAGGNPTNADELAAALGVDAIRLSIRVGGLVVLLIGVVGIRDQIRRAIAAPVIPKPRPAPALIPAATPAPASANPAGSSATVTKSAPRPVEPVPGSEGLPAADDAFWQQVRVAAATAGVVLLETTGPQDHKWRPVPAGGDVATVRATLRPGAVVTIFPAPPTNRSPESYNPVRAEKYHGLLESRETGALWYQPVDQRRLPGFLTRAGSVARWALYPVDDPARPRAVMPIDTP</sequence>